<gene>
    <name evidence="7" type="primary">lgt</name>
    <name evidence="8" type="ORF">SYNTR_0161</name>
</gene>
<dbReference type="HAMAP" id="MF_01147">
    <property type="entry name" value="Lgt"/>
    <property type="match status" value="1"/>
</dbReference>
<feature type="transmembrane region" description="Helical" evidence="7">
    <location>
        <begin position="190"/>
        <end position="207"/>
    </location>
</feature>
<comment type="pathway">
    <text evidence="7">Protein modification; lipoprotein biosynthesis (diacylglyceryl transfer).</text>
</comment>
<evidence type="ECO:0000256" key="4">
    <source>
        <dbReference type="ARBA" id="ARBA00022692"/>
    </source>
</evidence>
<organism evidence="8 9">
    <name type="scientific">Candidatus Syntrophocurvum alkaliphilum</name>
    <dbReference type="NCBI Taxonomy" id="2293317"/>
    <lineage>
        <taxon>Bacteria</taxon>
        <taxon>Bacillati</taxon>
        <taxon>Bacillota</taxon>
        <taxon>Clostridia</taxon>
        <taxon>Eubacteriales</taxon>
        <taxon>Syntrophomonadaceae</taxon>
        <taxon>Candidatus Syntrophocurvum</taxon>
    </lineage>
</organism>
<dbReference type="PANTHER" id="PTHR30589:SF0">
    <property type="entry name" value="PHOSPHATIDYLGLYCEROL--PROLIPOPROTEIN DIACYLGLYCERYL TRANSFERASE"/>
    <property type="match status" value="1"/>
</dbReference>
<comment type="catalytic activity">
    <reaction evidence="7">
        <text>L-cysteinyl-[prolipoprotein] + a 1,2-diacyl-sn-glycero-3-phospho-(1'-sn-glycerol) = an S-1,2-diacyl-sn-glyceryl-L-cysteinyl-[prolipoprotein] + sn-glycerol 1-phosphate + H(+)</text>
        <dbReference type="Rhea" id="RHEA:56712"/>
        <dbReference type="Rhea" id="RHEA-COMP:14679"/>
        <dbReference type="Rhea" id="RHEA-COMP:14680"/>
        <dbReference type="ChEBI" id="CHEBI:15378"/>
        <dbReference type="ChEBI" id="CHEBI:29950"/>
        <dbReference type="ChEBI" id="CHEBI:57685"/>
        <dbReference type="ChEBI" id="CHEBI:64716"/>
        <dbReference type="ChEBI" id="CHEBI:140658"/>
        <dbReference type="EC" id="2.5.1.145"/>
    </reaction>
</comment>
<keyword evidence="8" id="KW-0449">Lipoprotein</keyword>
<keyword evidence="2 7" id="KW-1003">Cell membrane</keyword>
<dbReference type="AlphaFoldDB" id="A0A6I6DB89"/>
<keyword evidence="5 7" id="KW-1133">Transmembrane helix</keyword>
<keyword evidence="4 7" id="KW-0812">Transmembrane</keyword>
<evidence type="ECO:0000256" key="3">
    <source>
        <dbReference type="ARBA" id="ARBA00022679"/>
    </source>
</evidence>
<evidence type="ECO:0000256" key="7">
    <source>
        <dbReference type="HAMAP-Rule" id="MF_01147"/>
    </source>
</evidence>
<comment type="similarity">
    <text evidence="1 7">Belongs to the Lgt family.</text>
</comment>
<feature type="transmembrane region" description="Helical" evidence="7">
    <location>
        <begin position="44"/>
        <end position="68"/>
    </location>
</feature>
<dbReference type="GO" id="GO:0042158">
    <property type="term" value="P:lipoprotein biosynthetic process"/>
    <property type="evidence" value="ECO:0007669"/>
    <property type="project" value="UniProtKB-UniRule"/>
</dbReference>
<dbReference type="KEGG" id="salq:SYNTR_0161"/>
<evidence type="ECO:0000256" key="6">
    <source>
        <dbReference type="ARBA" id="ARBA00023136"/>
    </source>
</evidence>
<name>A0A6I6DB89_9FIRM</name>
<dbReference type="NCBIfam" id="TIGR00544">
    <property type="entry name" value="lgt"/>
    <property type="match status" value="1"/>
</dbReference>
<protein>
    <recommendedName>
        <fullName evidence="7">Phosphatidylglycerol--prolipoprotein diacylglyceryl transferase</fullName>
        <ecNumber evidence="7">2.5.1.145</ecNumber>
    </recommendedName>
</protein>
<evidence type="ECO:0000313" key="9">
    <source>
        <dbReference type="Proteomes" id="UP000426444"/>
    </source>
</evidence>
<dbReference type="GO" id="GO:0005886">
    <property type="term" value="C:plasma membrane"/>
    <property type="evidence" value="ECO:0007669"/>
    <property type="project" value="UniProtKB-SubCell"/>
</dbReference>
<reference evidence="9" key="1">
    <citation type="journal article" date="2019" name="Microbiology">
        <title>Complete Genome Sequence of an Uncultured Bacterium of the Candidate Phylum Bipolaricaulota.</title>
        <authorList>
            <person name="Kadnikov V.V."/>
            <person name="Mardanov A.V."/>
            <person name="Beletsky A.V."/>
            <person name="Frank Y.A."/>
            <person name="Karnachuk O.V."/>
            <person name="Ravin N.V."/>
        </authorList>
    </citation>
    <scope>NUCLEOTIDE SEQUENCE [LARGE SCALE GENOMIC DNA]</scope>
</reference>
<dbReference type="EC" id="2.5.1.145" evidence="7"/>
<dbReference type="UniPathway" id="UPA00664"/>
<evidence type="ECO:0000256" key="2">
    <source>
        <dbReference type="ARBA" id="ARBA00022475"/>
    </source>
</evidence>
<keyword evidence="6 7" id="KW-0472">Membrane</keyword>
<dbReference type="Pfam" id="PF01790">
    <property type="entry name" value="LGT"/>
    <property type="match status" value="1"/>
</dbReference>
<dbReference type="InterPro" id="IPR001640">
    <property type="entry name" value="Lgt"/>
</dbReference>
<feature type="transmembrane region" description="Helical" evidence="7">
    <location>
        <begin position="13"/>
        <end position="32"/>
    </location>
</feature>
<dbReference type="GO" id="GO:0008961">
    <property type="term" value="F:phosphatidylglycerol-prolipoprotein diacylglyceryl transferase activity"/>
    <property type="evidence" value="ECO:0007669"/>
    <property type="project" value="UniProtKB-UniRule"/>
</dbReference>
<dbReference type="PANTHER" id="PTHR30589">
    <property type="entry name" value="PROLIPOPROTEIN DIACYLGLYCERYL TRANSFERASE"/>
    <property type="match status" value="1"/>
</dbReference>
<evidence type="ECO:0000256" key="5">
    <source>
        <dbReference type="ARBA" id="ARBA00022989"/>
    </source>
</evidence>
<keyword evidence="9" id="KW-1185">Reference proteome</keyword>
<dbReference type="EMBL" id="CP046457">
    <property type="protein sequence ID" value="QGT98754.1"/>
    <property type="molecule type" value="Genomic_DNA"/>
</dbReference>
<dbReference type="RefSeq" id="WP_197079137.1">
    <property type="nucleotide sequence ID" value="NZ_CP046457.1"/>
</dbReference>
<evidence type="ECO:0000256" key="1">
    <source>
        <dbReference type="ARBA" id="ARBA00007150"/>
    </source>
</evidence>
<sequence length="249" mass="28513">MQPVLFEIGSVEVYAWGTMLAIAVIIGITGVRKLFEKEGLDKEIVIDMVIVMVVAGIIGSRLGYILLYELDTFLENPLMFFYLSSGGLIWYGALIFGFLAFLFFIIRKGLDFWKTADIFAPFVALGYAIVRIGCFLNGCCYGEVTESALGVVFPFVDNLLRHPTQLYATVLNLILFLFLIWFYPRRRFSGQVFLLYLIGYSIYRFTVDFYRFNLIEYGILSLGHIYVILMFVVVVGVYYVKSIRHKEGD</sequence>
<evidence type="ECO:0000313" key="8">
    <source>
        <dbReference type="EMBL" id="QGT98754.1"/>
    </source>
</evidence>
<feature type="transmembrane region" description="Helical" evidence="7">
    <location>
        <begin position="219"/>
        <end position="240"/>
    </location>
</feature>
<proteinExistence type="inferred from homology"/>
<feature type="transmembrane region" description="Helical" evidence="7">
    <location>
        <begin position="88"/>
        <end position="106"/>
    </location>
</feature>
<accession>A0A6I6DB89</accession>
<dbReference type="Proteomes" id="UP000426444">
    <property type="component" value="Chromosome"/>
</dbReference>
<feature type="binding site" evidence="7">
    <location>
        <position position="131"/>
    </location>
    <ligand>
        <name>a 1,2-diacyl-sn-glycero-3-phospho-(1'-sn-glycerol)</name>
        <dbReference type="ChEBI" id="CHEBI:64716"/>
    </ligand>
</feature>
<keyword evidence="3 7" id="KW-0808">Transferase</keyword>
<comment type="function">
    <text evidence="7">Catalyzes the transfer of the diacylglyceryl group from phosphatidylglycerol to the sulfhydryl group of the N-terminal cysteine of a prolipoprotein, the first step in the formation of mature lipoproteins.</text>
</comment>
<comment type="subcellular location">
    <subcellularLocation>
        <location evidence="7">Cell membrane</location>
        <topology evidence="7">Multi-pass membrane protein</topology>
    </subcellularLocation>
</comment>
<feature type="transmembrane region" description="Helical" evidence="7">
    <location>
        <begin position="118"/>
        <end position="144"/>
    </location>
</feature>
<feature type="transmembrane region" description="Helical" evidence="7">
    <location>
        <begin position="164"/>
        <end position="183"/>
    </location>
</feature>